<dbReference type="Pfam" id="PF02635">
    <property type="entry name" value="DsrE"/>
    <property type="match status" value="1"/>
</dbReference>
<dbReference type="KEGG" id="sacd:HS1genome_2149"/>
<dbReference type="OrthoDB" id="288304at2157"/>
<reference evidence="2" key="1">
    <citation type="journal article" date="2014" name="Int. J. Syst. Evol. Microbiol.">
        <title>Complete genome sequence of Corynebacterium casei LMG S-19264T (=DSM 44701T), isolated from a smear-ripened cheese.</title>
        <authorList>
            <consortium name="US DOE Joint Genome Institute (JGI-PGF)"/>
            <person name="Walter F."/>
            <person name="Albersmeier A."/>
            <person name="Kalinowski J."/>
            <person name="Ruckert C."/>
        </authorList>
    </citation>
    <scope>NUCLEOTIDE SEQUENCE</scope>
    <source>
        <strain evidence="2">JCM 31740</strain>
    </source>
</reference>
<dbReference type="Proteomes" id="UP000276741">
    <property type="component" value="Chromosome"/>
</dbReference>
<evidence type="ECO:0000313" key="3">
    <source>
        <dbReference type="Proteomes" id="UP000276741"/>
    </source>
</evidence>
<dbReference type="EMBL" id="BMQS01000012">
    <property type="protein sequence ID" value="GGT98142.1"/>
    <property type="molecule type" value="Genomic_DNA"/>
</dbReference>
<proteinExistence type="predicted"/>
<dbReference type="InterPro" id="IPR027396">
    <property type="entry name" value="DsrEFH-like"/>
</dbReference>
<dbReference type="EMBL" id="AP018553">
    <property type="protein sequence ID" value="BBD73760.1"/>
    <property type="molecule type" value="Genomic_DNA"/>
</dbReference>
<name>A0A348B6F8_9CREN</name>
<evidence type="ECO:0000313" key="2">
    <source>
        <dbReference type="EMBL" id="GGT98142.1"/>
    </source>
</evidence>
<keyword evidence="3" id="KW-1185">Reference proteome</keyword>
<dbReference type="Proteomes" id="UP000616143">
    <property type="component" value="Unassembled WGS sequence"/>
</dbReference>
<dbReference type="SUPFAM" id="SSF75169">
    <property type="entry name" value="DsrEFH-like"/>
    <property type="match status" value="1"/>
</dbReference>
<dbReference type="Gene3D" id="3.40.1260.10">
    <property type="entry name" value="DsrEFH-like"/>
    <property type="match status" value="1"/>
</dbReference>
<dbReference type="InterPro" id="IPR003787">
    <property type="entry name" value="Sulphur_relay_DsrE/F-like"/>
</dbReference>
<reference evidence="2" key="4">
    <citation type="submission" date="2020-09" db="EMBL/GenBank/DDBJ databases">
        <authorList>
            <person name="Sun Q."/>
            <person name="Ohkuma M."/>
        </authorList>
    </citation>
    <scope>NUCLEOTIDE SEQUENCE</scope>
    <source>
        <strain evidence="2">JCM 31740</strain>
    </source>
</reference>
<dbReference type="GeneID" id="38667610"/>
<reference evidence="1" key="3">
    <citation type="journal article" date="2019" name="BMC Res. Notes">
        <title>Complete genome sequence of the Sulfodiicoccus acidiphilus strain HS-1T, the first crenarchaeon that lacks polB3, isolated from an acidic hot spring in Ohwaku-dani, Hakone, Japan.</title>
        <authorList>
            <person name="Sakai H.D."/>
            <person name="Kurosawa N."/>
        </authorList>
    </citation>
    <scope>NUCLEOTIDE SEQUENCE</scope>
    <source>
        <strain evidence="1">HS-1</strain>
    </source>
</reference>
<protein>
    <submittedName>
        <fullName evidence="1">Uncharacterized protein</fullName>
    </submittedName>
</protein>
<sequence length="124" mass="13586">MRHGVLVGSNERSKLLYAAMETVIRASLGDEVTVFLTMDAVRAFTRNPVVTESTTSSRLAKEAGEDYLSHLRKAKTSGRAEVLACSYASKLFHLSKEDYIDVVDDVAGITTFVSQVDGQIVSVW</sequence>
<evidence type="ECO:0000313" key="1">
    <source>
        <dbReference type="EMBL" id="BBD73760.1"/>
    </source>
</evidence>
<reference evidence="3" key="2">
    <citation type="submission" date="2018-04" db="EMBL/GenBank/DDBJ databases">
        <title>Complete genome sequence of Sulfodiicoccus acidiphilus strain HS-1.</title>
        <authorList>
            <person name="Sakai H.D."/>
            <person name="Kurosawa N."/>
        </authorList>
    </citation>
    <scope>NUCLEOTIDE SEQUENCE [LARGE SCALE GENOMIC DNA]</scope>
    <source>
        <strain evidence="3">HS-1</strain>
    </source>
</reference>
<dbReference type="PANTHER" id="PTHR34655">
    <property type="entry name" value="CONSERVED WITHIN P. AEROPHILUM"/>
    <property type="match status" value="1"/>
</dbReference>
<dbReference type="AlphaFoldDB" id="A0A348B6F8"/>
<organism evidence="1 3">
    <name type="scientific">Sulfodiicoccus acidiphilus</name>
    <dbReference type="NCBI Taxonomy" id="1670455"/>
    <lineage>
        <taxon>Archaea</taxon>
        <taxon>Thermoproteota</taxon>
        <taxon>Thermoprotei</taxon>
        <taxon>Sulfolobales</taxon>
        <taxon>Sulfolobaceae</taxon>
        <taxon>Sulfodiicoccus</taxon>
    </lineage>
</organism>
<gene>
    <name evidence="2" type="ORF">GCM10007116_14650</name>
    <name evidence="1" type="ORF">HS1genome_2149</name>
</gene>
<accession>A0A348B6F8</accession>
<dbReference type="RefSeq" id="WP_126451031.1">
    <property type="nucleotide sequence ID" value="NZ_AP018553.1"/>
</dbReference>
<dbReference type="PANTHER" id="PTHR34655:SF1">
    <property type="match status" value="1"/>
</dbReference>